<dbReference type="Proteomes" id="UP001642900">
    <property type="component" value="Unassembled WGS sequence"/>
</dbReference>
<dbReference type="SUPFAM" id="SSF50621">
    <property type="entry name" value="Alanine racemase C-terminal domain-like"/>
    <property type="match status" value="1"/>
</dbReference>
<feature type="domain" description="Alanine racemase C-terminal" evidence="6">
    <location>
        <begin position="33"/>
        <end position="112"/>
    </location>
</feature>
<evidence type="ECO:0000256" key="3">
    <source>
        <dbReference type="ARBA" id="ARBA00013089"/>
    </source>
</evidence>
<organism evidence="7 8">
    <name type="scientific">Allomesorhizobium camelthorni</name>
    <dbReference type="NCBI Taxonomy" id="475069"/>
    <lineage>
        <taxon>Bacteria</taxon>
        <taxon>Pseudomonadati</taxon>
        <taxon>Pseudomonadota</taxon>
        <taxon>Alphaproteobacteria</taxon>
        <taxon>Hyphomicrobiales</taxon>
        <taxon>Phyllobacteriaceae</taxon>
        <taxon>Allomesorhizobium</taxon>
    </lineage>
</organism>
<keyword evidence="5" id="KW-0413">Isomerase</keyword>
<reference evidence="7 8" key="1">
    <citation type="submission" date="2020-02" db="EMBL/GenBank/DDBJ databases">
        <title>Genome sequence of strain CCNWXJ40-4.</title>
        <authorList>
            <person name="Gao J."/>
            <person name="Sun J."/>
        </authorList>
    </citation>
    <scope>NUCLEOTIDE SEQUENCE [LARGE SCALE GENOMIC DNA]</scope>
    <source>
        <strain evidence="7 8">CCNWXJ 40-4</strain>
    </source>
</reference>
<evidence type="ECO:0000256" key="4">
    <source>
        <dbReference type="ARBA" id="ARBA00022898"/>
    </source>
</evidence>
<keyword evidence="8" id="KW-1185">Reference proteome</keyword>
<dbReference type="AlphaFoldDB" id="A0A6G4WIU4"/>
<dbReference type="InterPro" id="IPR000821">
    <property type="entry name" value="Ala_racemase"/>
</dbReference>
<dbReference type="Pfam" id="PF00842">
    <property type="entry name" value="Ala_racemase_C"/>
    <property type="match status" value="1"/>
</dbReference>
<evidence type="ECO:0000313" key="7">
    <source>
        <dbReference type="EMBL" id="NGO54278.1"/>
    </source>
</evidence>
<evidence type="ECO:0000256" key="1">
    <source>
        <dbReference type="ARBA" id="ARBA00000316"/>
    </source>
</evidence>
<dbReference type="EC" id="5.1.1.1" evidence="3"/>
<dbReference type="GO" id="GO:0008784">
    <property type="term" value="F:alanine racemase activity"/>
    <property type="evidence" value="ECO:0007669"/>
    <property type="project" value="UniProtKB-EC"/>
</dbReference>
<keyword evidence="4" id="KW-0663">Pyridoxal phosphate</keyword>
<comment type="catalytic activity">
    <reaction evidence="1">
        <text>L-alanine = D-alanine</text>
        <dbReference type="Rhea" id="RHEA:20249"/>
        <dbReference type="ChEBI" id="CHEBI:57416"/>
        <dbReference type="ChEBI" id="CHEBI:57972"/>
        <dbReference type="EC" id="5.1.1.1"/>
    </reaction>
</comment>
<evidence type="ECO:0000259" key="6">
    <source>
        <dbReference type="SMART" id="SM01005"/>
    </source>
</evidence>
<comment type="cofactor">
    <cofactor evidence="2">
        <name>pyridoxal 5'-phosphate</name>
        <dbReference type="ChEBI" id="CHEBI:597326"/>
    </cofactor>
</comment>
<name>A0A6G4WIU4_9HYPH</name>
<sequence>MAAKGPKADLGFRRVGVVVAPSPLAVLEADQRAVRLFRLVGSYRSGPPRRAAGYADGLPRSLSERAAVYYEAVRLQIVGRVSMDSMTVDISALPEGALTLGSLVEMLGPQQTLK</sequence>
<dbReference type="GO" id="GO:0005829">
    <property type="term" value="C:cytosol"/>
    <property type="evidence" value="ECO:0007669"/>
    <property type="project" value="TreeGrafter"/>
</dbReference>
<dbReference type="SMART" id="SM01005">
    <property type="entry name" value="Ala_racemase_C"/>
    <property type="match status" value="1"/>
</dbReference>
<gene>
    <name evidence="7" type="ORF">G6N73_24620</name>
</gene>
<protein>
    <recommendedName>
        <fullName evidence="3">alanine racemase</fullName>
        <ecNumber evidence="3">5.1.1.1</ecNumber>
    </recommendedName>
</protein>
<dbReference type="PANTHER" id="PTHR30511">
    <property type="entry name" value="ALANINE RACEMASE"/>
    <property type="match status" value="1"/>
</dbReference>
<evidence type="ECO:0000256" key="5">
    <source>
        <dbReference type="ARBA" id="ARBA00023235"/>
    </source>
</evidence>
<proteinExistence type="predicted"/>
<dbReference type="InterPro" id="IPR009006">
    <property type="entry name" value="Ala_racemase/Decarboxylase_C"/>
</dbReference>
<evidence type="ECO:0000256" key="2">
    <source>
        <dbReference type="ARBA" id="ARBA00001933"/>
    </source>
</evidence>
<dbReference type="InterPro" id="IPR011079">
    <property type="entry name" value="Ala_racemase_C"/>
</dbReference>
<evidence type="ECO:0000313" key="8">
    <source>
        <dbReference type="Proteomes" id="UP001642900"/>
    </source>
</evidence>
<dbReference type="PANTHER" id="PTHR30511:SF0">
    <property type="entry name" value="ALANINE RACEMASE, CATABOLIC-RELATED"/>
    <property type="match status" value="1"/>
</dbReference>
<comment type="caution">
    <text evidence="7">The sequence shown here is derived from an EMBL/GenBank/DDBJ whole genome shotgun (WGS) entry which is preliminary data.</text>
</comment>
<dbReference type="GO" id="GO:0030170">
    <property type="term" value="F:pyridoxal phosphate binding"/>
    <property type="evidence" value="ECO:0007669"/>
    <property type="project" value="TreeGrafter"/>
</dbReference>
<accession>A0A6G4WIU4</accession>
<dbReference type="EMBL" id="JAAKZF010000048">
    <property type="protein sequence ID" value="NGO54278.1"/>
    <property type="molecule type" value="Genomic_DNA"/>
</dbReference>
<dbReference type="Gene3D" id="2.40.37.10">
    <property type="entry name" value="Lyase, Ornithine Decarboxylase, Chain A, domain 1"/>
    <property type="match status" value="1"/>
</dbReference>